<dbReference type="GO" id="GO:0005509">
    <property type="term" value="F:calcium ion binding"/>
    <property type="evidence" value="ECO:0007669"/>
    <property type="project" value="InterPro"/>
</dbReference>
<dbReference type="Pfam" id="PF08726">
    <property type="entry name" value="EFhand_Ca_insen"/>
    <property type="match status" value="1"/>
</dbReference>
<dbReference type="Gene3D" id="1.20.58.60">
    <property type="match status" value="2"/>
</dbReference>
<dbReference type="Pfam" id="PF00307">
    <property type="entry name" value="CH"/>
    <property type="match status" value="2"/>
</dbReference>
<evidence type="ECO:0000313" key="7">
    <source>
        <dbReference type="EMBL" id="ORZ08651.1"/>
    </source>
</evidence>
<dbReference type="Pfam" id="PF13405">
    <property type="entry name" value="EF-hand_6"/>
    <property type="match status" value="1"/>
</dbReference>
<dbReference type="FunFam" id="1.10.418.10:FF:000030">
    <property type="entry name" value="Related to alpha-actinin"/>
    <property type="match status" value="1"/>
</dbReference>
<keyword evidence="4" id="KW-0009">Actin-binding</keyword>
<evidence type="ECO:0000256" key="3">
    <source>
        <dbReference type="ARBA" id="ARBA00022837"/>
    </source>
</evidence>
<dbReference type="InterPro" id="IPR011992">
    <property type="entry name" value="EF-hand-dom_pair"/>
</dbReference>
<dbReference type="InterPro" id="IPR036872">
    <property type="entry name" value="CH_dom_sf"/>
</dbReference>
<dbReference type="PROSITE" id="PS00018">
    <property type="entry name" value="EF_HAND_1"/>
    <property type="match status" value="1"/>
</dbReference>
<organism evidence="7 8">
    <name type="scientific">Absidia repens</name>
    <dbReference type="NCBI Taxonomy" id="90262"/>
    <lineage>
        <taxon>Eukaryota</taxon>
        <taxon>Fungi</taxon>
        <taxon>Fungi incertae sedis</taxon>
        <taxon>Mucoromycota</taxon>
        <taxon>Mucoromycotina</taxon>
        <taxon>Mucoromycetes</taxon>
        <taxon>Mucorales</taxon>
        <taxon>Cunninghamellaceae</taxon>
        <taxon>Absidia</taxon>
    </lineage>
</organism>
<feature type="domain" description="EF-hand" evidence="6">
    <location>
        <begin position="505"/>
        <end position="540"/>
    </location>
</feature>
<keyword evidence="2" id="KW-0677">Repeat</keyword>
<evidence type="ECO:0000256" key="2">
    <source>
        <dbReference type="ARBA" id="ARBA00022737"/>
    </source>
</evidence>
<dbReference type="SMART" id="SM01184">
    <property type="entry name" value="efhand_Ca_insen"/>
    <property type="match status" value="1"/>
</dbReference>
<dbReference type="SUPFAM" id="SSF46966">
    <property type="entry name" value="Spectrin repeat"/>
    <property type="match status" value="2"/>
</dbReference>
<dbReference type="InterPro" id="IPR018247">
    <property type="entry name" value="EF_Hand_1_Ca_BS"/>
</dbReference>
<dbReference type="SUPFAM" id="SSF47473">
    <property type="entry name" value="EF-hand"/>
    <property type="match status" value="1"/>
</dbReference>
<evidence type="ECO:0000313" key="8">
    <source>
        <dbReference type="Proteomes" id="UP000193560"/>
    </source>
</evidence>
<dbReference type="PANTHER" id="PTHR11915">
    <property type="entry name" value="SPECTRIN/FILAMIN RELATED CYTOSKELETAL PROTEIN"/>
    <property type="match status" value="1"/>
</dbReference>
<dbReference type="PROSITE" id="PS00019">
    <property type="entry name" value="ACTININ_1"/>
    <property type="match status" value="1"/>
</dbReference>
<reference evidence="7 8" key="1">
    <citation type="submission" date="2016-07" db="EMBL/GenBank/DDBJ databases">
        <title>Pervasive Adenine N6-methylation of Active Genes in Fungi.</title>
        <authorList>
            <consortium name="DOE Joint Genome Institute"/>
            <person name="Mondo S.J."/>
            <person name="Dannebaum R.O."/>
            <person name="Kuo R.C."/>
            <person name="Labutti K."/>
            <person name="Haridas S."/>
            <person name="Kuo A."/>
            <person name="Salamov A."/>
            <person name="Ahrendt S.R."/>
            <person name="Lipzen A."/>
            <person name="Sullivan W."/>
            <person name="Andreopoulos W.B."/>
            <person name="Clum A."/>
            <person name="Lindquist E."/>
            <person name="Daum C."/>
            <person name="Ramamoorthy G.K."/>
            <person name="Gryganskyi A."/>
            <person name="Culley D."/>
            <person name="Magnuson J.K."/>
            <person name="James T.Y."/>
            <person name="O'Malley M.A."/>
            <person name="Stajich J.E."/>
            <person name="Spatafora J.W."/>
            <person name="Visel A."/>
            <person name="Grigoriev I.V."/>
        </authorList>
    </citation>
    <scope>NUCLEOTIDE SEQUENCE [LARGE SCALE GENOMIC DNA]</scope>
    <source>
        <strain evidence="7 8">NRRL 1336</strain>
    </source>
</reference>
<proteinExistence type="inferred from homology"/>
<dbReference type="FunFam" id="1.10.418.10:FF:000077">
    <property type="entry name" value="Related to alpha-actinin"/>
    <property type="match status" value="1"/>
</dbReference>
<dbReference type="InterPro" id="IPR001589">
    <property type="entry name" value="Actinin_actin-bd_CS"/>
</dbReference>
<sequence>MSKRASFLPSAASQQPVEDTARIMDKTWEAIQQKTFTKWLNNKLDIKGVEHIQNLADDLGSGVTLIQLLEIIGDTSLGRYNRNPRMRIQFVENVNMALEFIKQRGVALTNIGAEDIVDKNLKLILGMLWTIILRFTIADISQEGKNAKEGLLLWCQRKTSPYREVDVRDFTYSWADGLAFCALIHRHRPDLLDFDSLDKTDRHGNTKLAFNIAEQHLSIPQLLDVEDVCDISKPDERSVMTYVAEYFHAFSALDKVETAGRRVAKFAEVIVSVWQMRHDYERRVLELMDAVHLAQREWQATQLTSHYAETKQKGLEFNHYKNTQKREWVAEKREIDSLLGNIQTKLKTYNLKPYTPPEKLTPQDLDNVWRTLLQNEANYHRNINSKIREIKENLRKAYAQAANDFQRQLDSISSEQALLDGDLDNQLRRVQDLKIKTQPLVAELQKVKLLDQDCIDANTEENDYTVYSVEDLTFGLDLLQQALQKKNAFIENQIVSRNMTNLTPAQLEEFEQAFRHFDKDNSNTLSATEFNAALASLGIFYDDDDFDQIFSQATGRQEHATFEQFIRFMVSVTEDKSTPEQIRDAFRTIAGDKPYVTELDLKMCLVPEDIAAQLTQMMPHSSDTTHQHALEYNQYVDTLFR</sequence>
<protein>
    <submittedName>
        <fullName evidence="7">Calponin homology domain-containing protein</fullName>
    </submittedName>
</protein>
<keyword evidence="3" id="KW-0106">Calcium</keyword>
<dbReference type="OrthoDB" id="10017054at2759"/>
<dbReference type="InterPro" id="IPR014837">
    <property type="entry name" value="EF-hand_Ca_insen"/>
</dbReference>
<dbReference type="SMART" id="SM00033">
    <property type="entry name" value="CH"/>
    <property type="match status" value="2"/>
</dbReference>
<comment type="similarity">
    <text evidence="1">Belongs to the alpha-actinin family.</text>
</comment>
<dbReference type="STRING" id="90262.A0A1X2I3T6"/>
<feature type="domain" description="Calponin-homology (CH)" evidence="5">
    <location>
        <begin position="30"/>
        <end position="136"/>
    </location>
</feature>
<dbReference type="PROSITE" id="PS50222">
    <property type="entry name" value="EF_HAND_2"/>
    <property type="match status" value="1"/>
</dbReference>
<comment type="caution">
    <text evidence="7">The sequence shown here is derived from an EMBL/GenBank/DDBJ whole genome shotgun (WGS) entry which is preliminary data.</text>
</comment>
<evidence type="ECO:0000256" key="1">
    <source>
        <dbReference type="ARBA" id="ARBA00010255"/>
    </source>
</evidence>
<dbReference type="Proteomes" id="UP000193560">
    <property type="component" value="Unassembled WGS sequence"/>
</dbReference>
<dbReference type="SUPFAM" id="SSF47576">
    <property type="entry name" value="Calponin-homology domain, CH-domain"/>
    <property type="match status" value="1"/>
</dbReference>
<name>A0A1X2I3T6_9FUNG</name>
<dbReference type="InterPro" id="IPR001715">
    <property type="entry name" value="CH_dom"/>
</dbReference>
<dbReference type="InterPro" id="IPR002048">
    <property type="entry name" value="EF_hand_dom"/>
</dbReference>
<dbReference type="SMART" id="SM00054">
    <property type="entry name" value="EFh"/>
    <property type="match status" value="1"/>
</dbReference>
<dbReference type="AlphaFoldDB" id="A0A1X2I3T6"/>
<dbReference type="PROSITE" id="PS50021">
    <property type="entry name" value="CH"/>
    <property type="match status" value="2"/>
</dbReference>
<gene>
    <name evidence="7" type="ORF">BCR42DRAFT_359560</name>
</gene>
<dbReference type="Gene3D" id="1.10.238.10">
    <property type="entry name" value="EF-hand"/>
    <property type="match status" value="2"/>
</dbReference>
<evidence type="ECO:0000259" key="6">
    <source>
        <dbReference type="PROSITE" id="PS50222"/>
    </source>
</evidence>
<dbReference type="PROSITE" id="PS00020">
    <property type="entry name" value="ACTININ_2"/>
    <property type="match status" value="1"/>
</dbReference>
<dbReference type="CDD" id="cd00051">
    <property type="entry name" value="EFh"/>
    <property type="match status" value="1"/>
</dbReference>
<feature type="domain" description="Calponin-homology (CH)" evidence="5">
    <location>
        <begin position="145"/>
        <end position="251"/>
    </location>
</feature>
<keyword evidence="8" id="KW-1185">Reference proteome</keyword>
<dbReference type="FunFam" id="1.10.238.10:FF:000097">
    <property type="entry name" value="Alpha-actinin, sarcomeric (F-actin cross linking protein)"/>
    <property type="match status" value="1"/>
</dbReference>
<dbReference type="Gene3D" id="1.10.418.10">
    <property type="entry name" value="Calponin-like domain"/>
    <property type="match status" value="2"/>
</dbReference>
<evidence type="ECO:0000256" key="4">
    <source>
        <dbReference type="ARBA" id="ARBA00023203"/>
    </source>
</evidence>
<accession>A0A1X2I3T6</accession>
<dbReference type="GO" id="GO:0003779">
    <property type="term" value="F:actin binding"/>
    <property type="evidence" value="ECO:0007669"/>
    <property type="project" value="UniProtKB-KW"/>
</dbReference>
<dbReference type="EMBL" id="MCGE01000030">
    <property type="protein sequence ID" value="ORZ08651.1"/>
    <property type="molecule type" value="Genomic_DNA"/>
</dbReference>
<evidence type="ECO:0000259" key="5">
    <source>
        <dbReference type="PROSITE" id="PS50021"/>
    </source>
</evidence>